<dbReference type="Proteomes" id="UP000028545">
    <property type="component" value="Unassembled WGS sequence"/>
</dbReference>
<dbReference type="VEuPathDB" id="FungiDB:SAPIO_CDS4909"/>
<dbReference type="Pfam" id="PF06985">
    <property type="entry name" value="HET"/>
    <property type="match status" value="1"/>
</dbReference>
<dbReference type="AlphaFoldDB" id="A0A084G7B6"/>
<evidence type="ECO:0000313" key="3">
    <source>
        <dbReference type="Proteomes" id="UP000028545"/>
    </source>
</evidence>
<protein>
    <recommendedName>
        <fullName evidence="1">Heterokaryon incompatibility domain-containing protein</fullName>
    </recommendedName>
</protein>
<evidence type="ECO:0000259" key="1">
    <source>
        <dbReference type="Pfam" id="PF06985"/>
    </source>
</evidence>
<keyword evidence="3" id="KW-1185">Reference proteome</keyword>
<dbReference type="GeneID" id="27723981"/>
<dbReference type="InterPro" id="IPR010730">
    <property type="entry name" value="HET"/>
</dbReference>
<sequence length="301" mass="32793">MRLLHTTNLEVVSFVGDPPRYAILSHTWEDEEVSLQDLYPGGKGKQMKGYAKLQDSSALAASQGYEYIWTDTCCIDKTSSAELSEAINSMFRWYQEAGVCYAFLNDVSTTSSIVDSATAGSDEDAILREVVAARWFTRGWTLQELIAPKALHFFNRNRAHLGSKDEATRAINLAAGIPPEAFLGSDLSEISSFSGLLAEDPSWFTASAFRLKGNLSPIPLQDPSATITNKGVNLRWAILRVTNDPACALHIAMLAQSGDTSGGIVIQQLDEDGSDFCRVLPGSAPGSLRKHTTKYIHASKL</sequence>
<dbReference type="PANTHER" id="PTHR10622">
    <property type="entry name" value="HET DOMAIN-CONTAINING PROTEIN"/>
    <property type="match status" value="1"/>
</dbReference>
<evidence type="ECO:0000313" key="2">
    <source>
        <dbReference type="EMBL" id="KEZ43228.1"/>
    </source>
</evidence>
<dbReference type="EMBL" id="JOWA01000095">
    <property type="protein sequence ID" value="KEZ43228.1"/>
    <property type="molecule type" value="Genomic_DNA"/>
</dbReference>
<dbReference type="RefSeq" id="XP_016643027.1">
    <property type="nucleotide sequence ID" value="XM_016787352.1"/>
</dbReference>
<dbReference type="HOGENOM" id="CLU_924883_0_0_1"/>
<dbReference type="PANTHER" id="PTHR10622:SF10">
    <property type="entry name" value="HET DOMAIN-CONTAINING PROTEIN"/>
    <property type="match status" value="1"/>
</dbReference>
<dbReference type="OrthoDB" id="20872at2759"/>
<reference evidence="2 3" key="1">
    <citation type="journal article" date="2014" name="Genome Announc.">
        <title>Draft genome sequence of the pathogenic fungus Scedosporium apiospermum.</title>
        <authorList>
            <person name="Vandeputte P."/>
            <person name="Ghamrawi S."/>
            <person name="Rechenmann M."/>
            <person name="Iltis A."/>
            <person name="Giraud S."/>
            <person name="Fleury M."/>
            <person name="Thornton C."/>
            <person name="Delhaes L."/>
            <person name="Meyer W."/>
            <person name="Papon N."/>
            <person name="Bouchara J.P."/>
        </authorList>
    </citation>
    <scope>NUCLEOTIDE SEQUENCE [LARGE SCALE GENOMIC DNA]</scope>
    <source>
        <strain evidence="2 3">IHEM 14462</strain>
    </source>
</reference>
<feature type="domain" description="Heterokaryon incompatibility" evidence="1">
    <location>
        <begin position="21"/>
        <end position="144"/>
    </location>
</feature>
<proteinExistence type="predicted"/>
<dbReference type="OMA" id="CALHIAM"/>
<comment type="caution">
    <text evidence="2">The sequence shown here is derived from an EMBL/GenBank/DDBJ whole genome shotgun (WGS) entry which is preliminary data.</text>
</comment>
<accession>A0A084G7B6</accession>
<organism evidence="2 3">
    <name type="scientific">Pseudallescheria apiosperma</name>
    <name type="common">Scedosporium apiospermum</name>
    <dbReference type="NCBI Taxonomy" id="563466"/>
    <lineage>
        <taxon>Eukaryota</taxon>
        <taxon>Fungi</taxon>
        <taxon>Dikarya</taxon>
        <taxon>Ascomycota</taxon>
        <taxon>Pezizomycotina</taxon>
        <taxon>Sordariomycetes</taxon>
        <taxon>Hypocreomycetidae</taxon>
        <taxon>Microascales</taxon>
        <taxon>Microascaceae</taxon>
        <taxon>Scedosporium</taxon>
    </lineage>
</organism>
<name>A0A084G7B6_PSEDA</name>
<gene>
    <name evidence="2" type="ORF">SAPIO_CDS4909</name>
</gene>
<dbReference type="KEGG" id="sapo:SAPIO_CDS4909"/>